<organism evidence="2 3">
    <name type="scientific">Pelosinus propionicus DSM 13327</name>
    <dbReference type="NCBI Taxonomy" id="1123291"/>
    <lineage>
        <taxon>Bacteria</taxon>
        <taxon>Bacillati</taxon>
        <taxon>Bacillota</taxon>
        <taxon>Negativicutes</taxon>
        <taxon>Selenomonadales</taxon>
        <taxon>Sporomusaceae</taxon>
        <taxon>Pelosinus</taxon>
    </lineage>
</organism>
<evidence type="ECO:0000259" key="1">
    <source>
        <dbReference type="Pfam" id="PF24963"/>
    </source>
</evidence>
<sequence length="102" mass="11815">MEQLKVVYVAHPLRGNVQENIKRVTTICKDIADEGKVIPLSPIHAFGFMSAEGDQTQVMQYCLNLLNRANELWVFGNWRWSEGCRMEVDYALQNNIPIRYVE</sequence>
<feature type="domain" description="DUF7768" evidence="1">
    <location>
        <begin position="5"/>
        <end position="100"/>
    </location>
</feature>
<dbReference type="Pfam" id="PF24963">
    <property type="entry name" value="DUF7768"/>
    <property type="match status" value="1"/>
</dbReference>
<dbReference type="Gene3D" id="3.40.50.10400">
    <property type="entry name" value="Hypothetical protein PA1492"/>
    <property type="match status" value="1"/>
</dbReference>
<reference evidence="3" key="1">
    <citation type="submission" date="2016-10" db="EMBL/GenBank/DDBJ databases">
        <authorList>
            <person name="Varghese N."/>
            <person name="Submissions S."/>
        </authorList>
    </citation>
    <scope>NUCLEOTIDE SEQUENCE [LARGE SCALE GENOMIC DNA]</scope>
    <source>
        <strain evidence="3">DSM 13327</strain>
    </source>
</reference>
<dbReference type="InterPro" id="IPR056670">
    <property type="entry name" value="DUF7768"/>
</dbReference>
<dbReference type="Proteomes" id="UP000199520">
    <property type="component" value="Unassembled WGS sequence"/>
</dbReference>
<name>A0A1I4N321_9FIRM</name>
<keyword evidence="3" id="KW-1185">Reference proteome</keyword>
<protein>
    <recommendedName>
        <fullName evidence="1">DUF7768 domain-containing protein</fullName>
    </recommendedName>
</protein>
<dbReference type="OrthoDB" id="9807423at2"/>
<dbReference type="EMBL" id="FOTS01000040">
    <property type="protein sequence ID" value="SFM09775.1"/>
    <property type="molecule type" value="Genomic_DNA"/>
</dbReference>
<proteinExistence type="predicted"/>
<evidence type="ECO:0000313" key="3">
    <source>
        <dbReference type="Proteomes" id="UP000199520"/>
    </source>
</evidence>
<dbReference type="SUPFAM" id="SSF52309">
    <property type="entry name" value="N-(deoxy)ribosyltransferase-like"/>
    <property type="match status" value="1"/>
</dbReference>
<evidence type="ECO:0000313" key="2">
    <source>
        <dbReference type="EMBL" id="SFM09775.1"/>
    </source>
</evidence>
<gene>
    <name evidence="2" type="ORF">SAMN04490355_104065</name>
</gene>
<dbReference type="STRING" id="1123291.SAMN04490355_104065"/>
<accession>A0A1I4N321</accession>
<dbReference type="RefSeq" id="WP_090940901.1">
    <property type="nucleotide sequence ID" value="NZ_FOTS01000040.1"/>
</dbReference>
<dbReference type="AlphaFoldDB" id="A0A1I4N321"/>